<sequence>MKRFFLFTCLYLTLSTISCDKKDEITDANQYPVWLQTKIDELTSKQNICKITDVTIIEYNGKTYYHIYCGLWSCSYCQLFDDNGNYAVWETNEFANFLKSGKVIKVLPACP</sequence>
<proteinExistence type="predicted"/>
<dbReference type="AlphaFoldDB" id="A0A5K7S5R3"/>
<evidence type="ECO:0008006" key="3">
    <source>
        <dbReference type="Google" id="ProtNLM"/>
    </source>
</evidence>
<organism evidence="1 2">
    <name type="scientific">Aquipluma nitroreducens</name>
    <dbReference type="NCBI Taxonomy" id="2010828"/>
    <lineage>
        <taxon>Bacteria</taxon>
        <taxon>Pseudomonadati</taxon>
        <taxon>Bacteroidota</taxon>
        <taxon>Bacteroidia</taxon>
        <taxon>Marinilabiliales</taxon>
        <taxon>Prolixibacteraceae</taxon>
        <taxon>Aquipluma</taxon>
    </lineage>
</organism>
<dbReference type="Proteomes" id="UP001193389">
    <property type="component" value="Chromosome"/>
</dbReference>
<gene>
    <name evidence="1" type="ORF">AQPE_0972</name>
</gene>
<accession>A0A5K7S5R3</accession>
<evidence type="ECO:0000313" key="2">
    <source>
        <dbReference type="Proteomes" id="UP001193389"/>
    </source>
</evidence>
<dbReference type="RefSeq" id="WP_318349865.1">
    <property type="nucleotide sequence ID" value="NZ_AP018694.1"/>
</dbReference>
<evidence type="ECO:0000313" key="1">
    <source>
        <dbReference type="EMBL" id="BBE16825.1"/>
    </source>
</evidence>
<dbReference type="KEGG" id="anf:AQPE_0972"/>
<dbReference type="PROSITE" id="PS51257">
    <property type="entry name" value="PROKAR_LIPOPROTEIN"/>
    <property type="match status" value="1"/>
</dbReference>
<reference evidence="1" key="1">
    <citation type="journal article" date="2020" name="Int. J. Syst. Evol. Microbiol.">
        <title>Aquipluma nitroreducens gen. nov. sp. nov., a novel facultatively anaerobic bacterium isolated from a freshwater lake.</title>
        <authorList>
            <person name="Watanabe M."/>
            <person name="Kojima H."/>
            <person name="Fukui M."/>
        </authorList>
    </citation>
    <scope>NUCLEOTIDE SEQUENCE</scope>
    <source>
        <strain evidence="1">MeG22</strain>
    </source>
</reference>
<keyword evidence="2" id="KW-1185">Reference proteome</keyword>
<protein>
    <recommendedName>
        <fullName evidence="3">Lipoprotein</fullName>
    </recommendedName>
</protein>
<name>A0A5K7S5R3_9BACT</name>
<dbReference type="EMBL" id="AP018694">
    <property type="protein sequence ID" value="BBE16825.1"/>
    <property type="molecule type" value="Genomic_DNA"/>
</dbReference>